<protein>
    <submittedName>
        <fullName evidence="2">Uncharacterized protein</fullName>
    </submittedName>
</protein>
<accession>A0A5B3H5K9</accession>
<evidence type="ECO:0000313" key="3">
    <source>
        <dbReference type="Proteomes" id="UP000322940"/>
    </source>
</evidence>
<dbReference type="RefSeq" id="WP_149881085.1">
    <property type="nucleotide sequence ID" value="NZ_JAHOOA010000001.1"/>
</dbReference>
<organism evidence="2 3">
    <name type="scientific">Alistipes onderdonkii</name>
    <dbReference type="NCBI Taxonomy" id="328813"/>
    <lineage>
        <taxon>Bacteria</taxon>
        <taxon>Pseudomonadati</taxon>
        <taxon>Bacteroidota</taxon>
        <taxon>Bacteroidia</taxon>
        <taxon>Bacteroidales</taxon>
        <taxon>Rikenellaceae</taxon>
        <taxon>Alistipes</taxon>
    </lineage>
</organism>
<name>A0A5B3H5K9_9BACT</name>
<feature type="region of interest" description="Disordered" evidence="1">
    <location>
        <begin position="20"/>
        <end position="83"/>
    </location>
</feature>
<proteinExistence type="predicted"/>
<dbReference type="AlphaFoldDB" id="A0A5B3H5K9"/>
<reference evidence="2 3" key="1">
    <citation type="journal article" date="2019" name="Nat. Med.">
        <title>A library of human gut bacterial isolates paired with longitudinal multiomics data enables mechanistic microbiome research.</title>
        <authorList>
            <person name="Poyet M."/>
            <person name="Groussin M."/>
            <person name="Gibbons S.M."/>
            <person name="Avila-Pacheco J."/>
            <person name="Jiang X."/>
            <person name="Kearney S.M."/>
            <person name="Perrotta A.R."/>
            <person name="Berdy B."/>
            <person name="Zhao S."/>
            <person name="Lieberman T.D."/>
            <person name="Swanson P.K."/>
            <person name="Smith M."/>
            <person name="Roesemann S."/>
            <person name="Alexander J.E."/>
            <person name="Rich S.A."/>
            <person name="Livny J."/>
            <person name="Vlamakis H."/>
            <person name="Clish C."/>
            <person name="Bullock K."/>
            <person name="Deik A."/>
            <person name="Scott J."/>
            <person name="Pierce K.A."/>
            <person name="Xavier R.J."/>
            <person name="Alm E.J."/>
        </authorList>
    </citation>
    <scope>NUCLEOTIDE SEQUENCE [LARGE SCALE GENOMIC DNA]</scope>
    <source>
        <strain evidence="2 3">BIOML-A266</strain>
    </source>
</reference>
<sequence length="83" mass="9010">MMINQLSFLFAVLHESCRKSQTVPQSGFAAPPDNRVSRSTNTTETDIKQAGAASRAQNRTKTTAEGRPAGFNPVYQNGRDPNA</sequence>
<dbReference type="Proteomes" id="UP000322940">
    <property type="component" value="Unassembled WGS sequence"/>
</dbReference>
<evidence type="ECO:0000256" key="1">
    <source>
        <dbReference type="SAM" id="MobiDB-lite"/>
    </source>
</evidence>
<comment type="caution">
    <text evidence="2">The sequence shown here is derived from an EMBL/GenBank/DDBJ whole genome shotgun (WGS) entry which is preliminary data.</text>
</comment>
<gene>
    <name evidence="2" type="ORF">F2Y10_02255</name>
</gene>
<dbReference type="EMBL" id="VVXH01000001">
    <property type="protein sequence ID" value="KAA2381325.1"/>
    <property type="molecule type" value="Genomic_DNA"/>
</dbReference>
<evidence type="ECO:0000313" key="2">
    <source>
        <dbReference type="EMBL" id="KAA2381325.1"/>
    </source>
</evidence>